<dbReference type="GO" id="GO:0022857">
    <property type="term" value="F:transmembrane transporter activity"/>
    <property type="evidence" value="ECO:0007669"/>
    <property type="project" value="UniProtKB-UniRule"/>
</dbReference>
<feature type="transmembrane region" description="Helical" evidence="7">
    <location>
        <begin position="143"/>
        <end position="163"/>
    </location>
</feature>
<feature type="transmembrane region" description="Helical" evidence="7">
    <location>
        <begin position="328"/>
        <end position="345"/>
    </location>
</feature>
<organism evidence="10 11">
    <name type="scientific">Phreatobacter cathodiphilus</name>
    <dbReference type="NCBI Taxonomy" id="1868589"/>
    <lineage>
        <taxon>Bacteria</taxon>
        <taxon>Pseudomonadati</taxon>
        <taxon>Pseudomonadota</taxon>
        <taxon>Alphaproteobacteria</taxon>
        <taxon>Hyphomicrobiales</taxon>
        <taxon>Phreatobacteraceae</taxon>
        <taxon>Phreatobacter</taxon>
    </lineage>
</organism>
<evidence type="ECO:0000256" key="1">
    <source>
        <dbReference type="ARBA" id="ARBA00004429"/>
    </source>
</evidence>
<evidence type="ECO:0000256" key="3">
    <source>
        <dbReference type="ARBA" id="ARBA00022519"/>
    </source>
</evidence>
<feature type="transmembrane region" description="Helical" evidence="7">
    <location>
        <begin position="59"/>
        <end position="79"/>
    </location>
</feature>
<comment type="subcellular location">
    <subcellularLocation>
        <location evidence="1 7">Cell inner membrane</location>
        <topology evidence="1 7">Multi-pass membrane protein</topology>
    </subcellularLocation>
</comment>
<keyword evidence="2" id="KW-1003">Cell membrane</keyword>
<comment type="similarity">
    <text evidence="7">Belongs to the TRAP transporter large permease family.</text>
</comment>
<evidence type="ECO:0000256" key="6">
    <source>
        <dbReference type="ARBA" id="ARBA00023136"/>
    </source>
</evidence>
<dbReference type="AlphaFoldDB" id="A0A2S0NG08"/>
<dbReference type="NCBIfam" id="TIGR00786">
    <property type="entry name" value="dctM"/>
    <property type="match status" value="1"/>
</dbReference>
<evidence type="ECO:0000313" key="11">
    <source>
        <dbReference type="Proteomes" id="UP000237889"/>
    </source>
</evidence>
<feature type="transmembrane region" description="Helical" evidence="7">
    <location>
        <begin position="400"/>
        <end position="416"/>
    </location>
</feature>
<feature type="region of interest" description="Disordered" evidence="8">
    <location>
        <begin position="1"/>
        <end position="53"/>
    </location>
</feature>
<dbReference type="GO" id="GO:0005886">
    <property type="term" value="C:plasma membrane"/>
    <property type="evidence" value="ECO:0007669"/>
    <property type="project" value="UniProtKB-SubCell"/>
</dbReference>
<feature type="transmembrane region" description="Helical" evidence="7">
    <location>
        <begin position="224"/>
        <end position="251"/>
    </location>
</feature>
<evidence type="ECO:0000256" key="4">
    <source>
        <dbReference type="ARBA" id="ARBA00022692"/>
    </source>
</evidence>
<protein>
    <recommendedName>
        <fullName evidence="7">TRAP transporter large permease protein</fullName>
    </recommendedName>
</protein>
<dbReference type="PANTHER" id="PTHR33362:SF5">
    <property type="entry name" value="C4-DICARBOXYLATE TRAP TRANSPORTER LARGE PERMEASE PROTEIN DCTM"/>
    <property type="match status" value="1"/>
</dbReference>
<evidence type="ECO:0000256" key="2">
    <source>
        <dbReference type="ARBA" id="ARBA00022475"/>
    </source>
</evidence>
<proteinExistence type="inferred from homology"/>
<evidence type="ECO:0000259" key="9">
    <source>
        <dbReference type="Pfam" id="PF06808"/>
    </source>
</evidence>
<accession>A0A2S0NG08</accession>
<name>A0A2S0NG08_9HYPH</name>
<feature type="domain" description="TRAP C4-dicarboxylate transport system permease DctM subunit" evidence="9">
    <location>
        <begin position="96"/>
        <end position="507"/>
    </location>
</feature>
<dbReference type="Pfam" id="PF06808">
    <property type="entry name" value="DctM"/>
    <property type="match status" value="1"/>
</dbReference>
<feature type="compositionally biased region" description="Basic residues" evidence="8">
    <location>
        <begin position="31"/>
        <end position="43"/>
    </location>
</feature>
<feature type="transmembrane region" description="Helical" evidence="7">
    <location>
        <begin position="91"/>
        <end position="123"/>
    </location>
</feature>
<dbReference type="EMBL" id="CP027668">
    <property type="protein sequence ID" value="AVO46871.1"/>
    <property type="molecule type" value="Genomic_DNA"/>
</dbReference>
<keyword evidence="5 7" id="KW-1133">Transmembrane helix</keyword>
<comment type="function">
    <text evidence="7">Part of the tripartite ATP-independent periplasmic (TRAP) transport system.</text>
</comment>
<dbReference type="KEGG" id="phr:C6569_18415"/>
<evidence type="ECO:0000313" key="10">
    <source>
        <dbReference type="EMBL" id="AVO46871.1"/>
    </source>
</evidence>
<dbReference type="Proteomes" id="UP000237889">
    <property type="component" value="Chromosome"/>
</dbReference>
<feature type="transmembrane region" description="Helical" evidence="7">
    <location>
        <begin position="366"/>
        <end position="388"/>
    </location>
</feature>
<feature type="transmembrane region" description="Helical" evidence="7">
    <location>
        <begin position="492"/>
        <end position="512"/>
    </location>
</feature>
<keyword evidence="4 7" id="KW-0812">Transmembrane</keyword>
<reference evidence="10 11" key="1">
    <citation type="submission" date="2018-03" db="EMBL/GenBank/DDBJ databases">
        <title>Genome sequencing of Phreatobacter sp.</title>
        <authorList>
            <person name="Kim S.-J."/>
            <person name="Heo J."/>
            <person name="Kwon S.-W."/>
        </authorList>
    </citation>
    <scope>NUCLEOTIDE SEQUENCE [LARGE SCALE GENOMIC DNA]</scope>
    <source>
        <strain evidence="10 11">S-12</strain>
    </source>
</reference>
<sequence>MPAAHPRRTRQRGRTPPAQPLLPGGGGRSAGSRRRTHPRRTFARRSQCPRKDRQSRGEAVIAVVFLLLLVAIMIGMSFTGHAPSGELMGEIMLLVGLFMLFFGMGIYVGAALGVLGLIVGYAFSDRPFWLFIGQTIWNPSSSFVLVAVPLFLLMGEILLRAGLSDRLYKTLNIWLNRMPGGLLHTNIAASGVFSAISGSSVATAATMGSVALPFFKGKPYDPKMVLGSLAAGGALGNLIPPGITFIIYGLITETSVGALYIAAIGPSILVVVLFIAIILMKAKTAAPRDPDGPRYSWGEKIRSLVDLTPTAVLILIVLGTIYGGLATATESAALGVVAAIGLAALDGKLSFKMLNDSAEATARNTALIGLILFGAYLLNYVFTALGVPQALAQLVSQMPLPPWAIMLLIIGFYLALGTFMEGFSMMITTIPVIFPVVTALGYDPIWFGVIVVMLVEIALISPPDGTVLYVLQGMRKDGGPITDVFSGVLPFMLVYILAVGVLMVFPSIATWLPTVMR</sequence>
<keyword evidence="3 7" id="KW-0997">Cell inner membrane</keyword>
<comment type="subunit">
    <text evidence="7">The complex comprises the extracytoplasmic solute receptor protein and the two transmembrane proteins.</text>
</comment>
<feature type="transmembrane region" description="Helical" evidence="7">
    <location>
        <begin position="183"/>
        <end position="212"/>
    </location>
</feature>
<evidence type="ECO:0000256" key="7">
    <source>
        <dbReference type="RuleBase" id="RU369079"/>
    </source>
</evidence>
<dbReference type="PANTHER" id="PTHR33362">
    <property type="entry name" value="SIALIC ACID TRAP TRANSPORTER PERMEASE PROTEIN SIAT-RELATED"/>
    <property type="match status" value="1"/>
</dbReference>
<evidence type="ECO:0000256" key="8">
    <source>
        <dbReference type="SAM" id="MobiDB-lite"/>
    </source>
</evidence>
<gene>
    <name evidence="10" type="ORF">C6569_18415</name>
</gene>
<feature type="compositionally biased region" description="Basic residues" evidence="8">
    <location>
        <begin position="1"/>
        <end position="13"/>
    </location>
</feature>
<keyword evidence="6 7" id="KW-0472">Membrane</keyword>
<keyword evidence="7" id="KW-0813">Transport</keyword>
<evidence type="ECO:0000256" key="5">
    <source>
        <dbReference type="ARBA" id="ARBA00022989"/>
    </source>
</evidence>
<dbReference type="InterPro" id="IPR010656">
    <property type="entry name" value="DctM"/>
</dbReference>
<feature type="transmembrane region" description="Helical" evidence="7">
    <location>
        <begin position="257"/>
        <end position="280"/>
    </location>
</feature>
<keyword evidence="11" id="KW-1185">Reference proteome</keyword>
<dbReference type="OrthoDB" id="9790209at2"/>
<dbReference type="InterPro" id="IPR004681">
    <property type="entry name" value="TRAP_DctM"/>
</dbReference>
<feature type="transmembrane region" description="Helical" evidence="7">
    <location>
        <begin position="301"/>
        <end position="322"/>
    </location>
</feature>